<keyword evidence="1" id="KW-1133">Transmembrane helix</keyword>
<feature type="transmembrane region" description="Helical" evidence="1">
    <location>
        <begin position="120"/>
        <end position="139"/>
    </location>
</feature>
<feature type="transmembrane region" description="Helical" evidence="1">
    <location>
        <begin position="263"/>
        <end position="288"/>
    </location>
</feature>
<sequence length="289" mass="33353">MPSVTHRIYVYSMAGIVLLTAVVLSYYGISYYSTSLEERFYHTAHDYFKPSGIFGHGLGIVGTLLIFIGVTSYIFRKRYKFMARWGRLKHWLEFHIFLCSLGPVMILFHTAFKFGGIVSIAFWSMVAVVASGVAGRFIYIQIPRTIEGRALSLGEVKAMKTNIGTILKEQYHLEAQSYTVILEAVEVKPYQDNGNLASSIIHKHREDYRTLRKVRHLLKQNQLSRLDIRKVTKLVRNEISLNNRIERLHTMQKLFKYWHVAHLPFALIMLAIVLLHIGITLAFGYTWIL</sequence>
<reference evidence="2 3" key="1">
    <citation type="journal article" date="2014" name="Int. J. Syst. Evol. Microbiol.">
        <title>Phaeodactylibacter xiamenensis gen. nov., sp. nov., a member of the family Saprospiraceae isolated from the marine alga Phaeodactylum tricornutum.</title>
        <authorList>
            <person name="Chen Z.Jr."/>
            <person name="Lei X."/>
            <person name="Lai Q."/>
            <person name="Li Y."/>
            <person name="Zhang B."/>
            <person name="Zhang J."/>
            <person name="Zhang H."/>
            <person name="Yang L."/>
            <person name="Zheng W."/>
            <person name="Tian Y."/>
            <person name="Yu Z."/>
            <person name="Xu H.Jr."/>
            <person name="Zheng T."/>
        </authorList>
    </citation>
    <scope>NUCLEOTIDE SEQUENCE [LARGE SCALE GENOMIC DNA]</scope>
    <source>
        <strain evidence="2 3">KD52</strain>
    </source>
</reference>
<feature type="transmembrane region" description="Helical" evidence="1">
    <location>
        <begin position="9"/>
        <end position="33"/>
    </location>
</feature>
<dbReference type="Proteomes" id="UP000029736">
    <property type="component" value="Unassembled WGS sequence"/>
</dbReference>
<dbReference type="RefSeq" id="WP_044216347.1">
    <property type="nucleotide sequence ID" value="NZ_JBKAGJ010000047.1"/>
</dbReference>
<keyword evidence="1" id="KW-0812">Transmembrane</keyword>
<dbReference type="STRING" id="1524460.IX84_02785"/>
<accession>A0A098S9L4</accession>
<comment type="caution">
    <text evidence="2">The sequence shown here is derived from an EMBL/GenBank/DDBJ whole genome shotgun (WGS) entry which is preliminary data.</text>
</comment>
<keyword evidence="1" id="KW-0472">Membrane</keyword>
<evidence type="ECO:0000313" key="2">
    <source>
        <dbReference type="EMBL" id="KGE89279.1"/>
    </source>
</evidence>
<dbReference type="EMBL" id="JPOS01000010">
    <property type="protein sequence ID" value="KGE89279.1"/>
    <property type="molecule type" value="Genomic_DNA"/>
</dbReference>
<organism evidence="2 3">
    <name type="scientific">Phaeodactylibacter xiamenensis</name>
    <dbReference type="NCBI Taxonomy" id="1524460"/>
    <lineage>
        <taxon>Bacteria</taxon>
        <taxon>Pseudomonadati</taxon>
        <taxon>Bacteroidota</taxon>
        <taxon>Saprospiria</taxon>
        <taxon>Saprospirales</taxon>
        <taxon>Haliscomenobacteraceae</taxon>
        <taxon>Phaeodactylibacter</taxon>
    </lineage>
</organism>
<evidence type="ECO:0000313" key="3">
    <source>
        <dbReference type="Proteomes" id="UP000029736"/>
    </source>
</evidence>
<evidence type="ECO:0000256" key="1">
    <source>
        <dbReference type="SAM" id="Phobius"/>
    </source>
</evidence>
<feature type="transmembrane region" description="Helical" evidence="1">
    <location>
        <begin position="53"/>
        <end position="75"/>
    </location>
</feature>
<proteinExistence type="predicted"/>
<gene>
    <name evidence="2" type="ORF">IX84_02785</name>
</gene>
<protein>
    <submittedName>
        <fullName evidence="2">Uncharacterized protein</fullName>
    </submittedName>
</protein>
<keyword evidence="3" id="KW-1185">Reference proteome</keyword>
<name>A0A098S9L4_9BACT</name>
<feature type="transmembrane region" description="Helical" evidence="1">
    <location>
        <begin position="96"/>
        <end position="114"/>
    </location>
</feature>
<dbReference type="AlphaFoldDB" id="A0A098S9L4"/>